<evidence type="ECO:0000313" key="1">
    <source>
        <dbReference type="EMBL" id="KAJ0090347.1"/>
    </source>
</evidence>
<reference evidence="2" key="1">
    <citation type="journal article" date="2023" name="G3 (Bethesda)">
        <title>Genome assembly and association tests identify interacting loci associated with vigor, precocity, and sex in interspecific pistachio rootstocks.</title>
        <authorList>
            <person name="Palmer W."/>
            <person name="Jacygrad E."/>
            <person name="Sagayaradj S."/>
            <person name="Cavanaugh K."/>
            <person name="Han R."/>
            <person name="Bertier L."/>
            <person name="Beede B."/>
            <person name="Kafkas S."/>
            <person name="Golino D."/>
            <person name="Preece J."/>
            <person name="Michelmore R."/>
        </authorList>
    </citation>
    <scope>NUCLEOTIDE SEQUENCE [LARGE SCALE GENOMIC DNA]</scope>
</reference>
<organism evidence="1 2">
    <name type="scientific">Pistacia atlantica</name>
    <dbReference type="NCBI Taxonomy" id="434234"/>
    <lineage>
        <taxon>Eukaryota</taxon>
        <taxon>Viridiplantae</taxon>
        <taxon>Streptophyta</taxon>
        <taxon>Embryophyta</taxon>
        <taxon>Tracheophyta</taxon>
        <taxon>Spermatophyta</taxon>
        <taxon>Magnoliopsida</taxon>
        <taxon>eudicotyledons</taxon>
        <taxon>Gunneridae</taxon>
        <taxon>Pentapetalae</taxon>
        <taxon>rosids</taxon>
        <taxon>malvids</taxon>
        <taxon>Sapindales</taxon>
        <taxon>Anacardiaceae</taxon>
        <taxon>Pistacia</taxon>
    </lineage>
</organism>
<gene>
    <name evidence="1" type="ORF">Patl1_13504</name>
</gene>
<dbReference type="EMBL" id="CM047904">
    <property type="protein sequence ID" value="KAJ0090347.1"/>
    <property type="molecule type" value="Genomic_DNA"/>
</dbReference>
<proteinExistence type="predicted"/>
<dbReference type="Proteomes" id="UP001164250">
    <property type="component" value="Chromosome 8"/>
</dbReference>
<evidence type="ECO:0000313" key="2">
    <source>
        <dbReference type="Proteomes" id="UP001164250"/>
    </source>
</evidence>
<name>A0ACC1AUI4_9ROSI</name>
<accession>A0ACC1AUI4</accession>
<keyword evidence="2" id="KW-1185">Reference proteome</keyword>
<sequence>MAALRSHYAIFQGAKFLAENGHHLYFISTPNNMHRLPQIPDNLSSHLNFVQLPLPHAQGLPQGAESTAYFPIHQVPYLKQAQDMLQLALINFLKSSRSPSDIINGRRQKPEDFTVVPEWINFDFNIRFKLHEMMSHQEWMDSVSDLYCYRTVLKDCRAVIVRSCPEFEPEPCNVFSKLLQKPVLPVSLLPPSLRDYIVADVKWQVLKDGLDTKKEDQ</sequence>
<protein>
    <submittedName>
        <fullName evidence="1">Uncharacterized protein</fullName>
    </submittedName>
</protein>
<comment type="caution">
    <text evidence="1">The sequence shown here is derived from an EMBL/GenBank/DDBJ whole genome shotgun (WGS) entry which is preliminary data.</text>
</comment>